<evidence type="ECO:0000256" key="1">
    <source>
        <dbReference type="SAM" id="Phobius"/>
    </source>
</evidence>
<gene>
    <name evidence="2" type="ORF">TQ33_0659</name>
</gene>
<dbReference type="EMBL" id="CP010975">
    <property type="protein sequence ID" value="AKE51636.1"/>
    <property type="molecule type" value="Genomic_DNA"/>
</dbReference>
<keyword evidence="1" id="KW-0472">Membrane</keyword>
<keyword evidence="1" id="KW-1133">Transmembrane helix</keyword>
<name>A0A0F6RC13_9GAMM</name>
<dbReference type="HOGENOM" id="CLU_151237_0_0_6"/>
<organism evidence="2 3">
    <name type="scientific">Kangiella geojedonensis</name>
    <dbReference type="NCBI Taxonomy" id="914150"/>
    <lineage>
        <taxon>Bacteria</taxon>
        <taxon>Pseudomonadati</taxon>
        <taxon>Pseudomonadota</taxon>
        <taxon>Gammaproteobacteria</taxon>
        <taxon>Kangiellales</taxon>
        <taxon>Kangiellaceae</taxon>
        <taxon>Kangiella</taxon>
    </lineage>
</organism>
<dbReference type="Proteomes" id="UP000034071">
    <property type="component" value="Chromosome"/>
</dbReference>
<protein>
    <recommendedName>
        <fullName evidence="4">DUF2845 domain-containing protein</fullName>
    </recommendedName>
</protein>
<keyword evidence="3" id="KW-1185">Reference proteome</keyword>
<reference evidence="2 3" key="1">
    <citation type="submission" date="2015-02" db="EMBL/GenBank/DDBJ databases">
        <title>Complete genome sequence of Kangiella geojedonensis strain YCS-5T.</title>
        <authorList>
            <person name="Kim K.M."/>
        </authorList>
    </citation>
    <scope>NUCLEOTIDE SEQUENCE [LARGE SCALE GENOMIC DNA]</scope>
    <source>
        <strain evidence="2 3">YCS-5</strain>
    </source>
</reference>
<dbReference type="AlphaFoldDB" id="A0A0F6RC13"/>
<dbReference type="STRING" id="914150.TQ33_0659"/>
<keyword evidence="1" id="KW-0812">Transmembrane</keyword>
<evidence type="ECO:0008006" key="4">
    <source>
        <dbReference type="Google" id="ProtNLM"/>
    </source>
</evidence>
<dbReference type="KEGG" id="kge:TQ33_0659"/>
<proteinExistence type="predicted"/>
<evidence type="ECO:0000313" key="3">
    <source>
        <dbReference type="Proteomes" id="UP000034071"/>
    </source>
</evidence>
<accession>A0A0F6RC13</accession>
<sequence length="142" mass="16028">MAKQMTKAEIKGIAALAVVGLPIYGAIQLGESVGWIPLTIIVLSIIGLTVWYKISRKAKHKEALMLKYQDEELVEALIKRSFWQGQTAEQLLDSLGQPHDIDQKVLKSKKREVWKYNHQGGNRYGLRITLDNDQVAGWDQKG</sequence>
<evidence type="ECO:0000313" key="2">
    <source>
        <dbReference type="EMBL" id="AKE51636.1"/>
    </source>
</evidence>
<feature type="transmembrane region" description="Helical" evidence="1">
    <location>
        <begin position="35"/>
        <end position="52"/>
    </location>
</feature>
<dbReference type="RefSeq" id="WP_218915784.1">
    <property type="nucleotide sequence ID" value="NZ_CP010975.1"/>
</dbReference>